<dbReference type="SUPFAM" id="SSF55729">
    <property type="entry name" value="Acyl-CoA N-acyltransferases (Nat)"/>
    <property type="match status" value="1"/>
</dbReference>
<dbReference type="EMBL" id="JBHSJF010000005">
    <property type="protein sequence ID" value="MFC5067396.1"/>
    <property type="molecule type" value="Genomic_DNA"/>
</dbReference>
<comment type="caution">
    <text evidence="4">The sequence shown here is derived from an EMBL/GenBank/DDBJ whole genome shotgun (WGS) entry which is preliminary data.</text>
</comment>
<feature type="domain" description="N-acetyltransferase" evidence="3">
    <location>
        <begin position="45"/>
        <end position="195"/>
    </location>
</feature>
<evidence type="ECO:0000256" key="1">
    <source>
        <dbReference type="ARBA" id="ARBA00022679"/>
    </source>
</evidence>
<protein>
    <submittedName>
        <fullName evidence="4">GNAT family N-acetyltransferase</fullName>
        <ecNumber evidence="4">2.3.1.-</ecNumber>
    </submittedName>
</protein>
<dbReference type="PANTHER" id="PTHR43800">
    <property type="entry name" value="PEPTIDYL-LYSINE N-ACETYLTRANSFERASE YJAB"/>
    <property type="match status" value="1"/>
</dbReference>
<dbReference type="Pfam" id="PF00583">
    <property type="entry name" value="Acetyltransf_1"/>
    <property type="match status" value="1"/>
</dbReference>
<dbReference type="InterPro" id="IPR016181">
    <property type="entry name" value="Acyl_CoA_acyltransferase"/>
</dbReference>
<dbReference type="CDD" id="cd04301">
    <property type="entry name" value="NAT_SF"/>
    <property type="match status" value="1"/>
</dbReference>
<sequence length="216" mass="24285">MLSDLPPIPDGYSPVPPGKLATIVTCLEMLEKPPRKAVRPVERPMLVERWEKPPLDEYRALFRAIGEDWLWFSRLVMPEEELRGKLDHPLVENYLLRDGKRAIGLAELDFRVGGECELGLFGLTPDATGQGGGRFLMSRMIARAWSRPITRFWLHTCTFDSPQALGFYKRSGFRPYALMVEIAEDPRLSGHLPRTAAAHIPLAVEAARVVPTNLVG</sequence>
<name>A0ABV9YXQ8_9HYPH</name>
<dbReference type="Gene3D" id="3.40.630.30">
    <property type="match status" value="1"/>
</dbReference>
<dbReference type="Proteomes" id="UP001595796">
    <property type="component" value="Unassembled WGS sequence"/>
</dbReference>
<dbReference type="InterPro" id="IPR000182">
    <property type="entry name" value="GNAT_dom"/>
</dbReference>
<organism evidence="4 5">
    <name type="scientific">Flaviflagellibacter deserti</name>
    <dbReference type="NCBI Taxonomy" id="2267266"/>
    <lineage>
        <taxon>Bacteria</taxon>
        <taxon>Pseudomonadati</taxon>
        <taxon>Pseudomonadota</taxon>
        <taxon>Alphaproteobacteria</taxon>
        <taxon>Hyphomicrobiales</taxon>
        <taxon>Flaviflagellibacter</taxon>
    </lineage>
</organism>
<evidence type="ECO:0000313" key="4">
    <source>
        <dbReference type="EMBL" id="MFC5067396.1"/>
    </source>
</evidence>
<keyword evidence="5" id="KW-1185">Reference proteome</keyword>
<gene>
    <name evidence="4" type="ORF">ACFPFW_05135</name>
</gene>
<reference evidence="5" key="1">
    <citation type="journal article" date="2019" name="Int. J. Syst. Evol. Microbiol.">
        <title>The Global Catalogue of Microorganisms (GCM) 10K type strain sequencing project: providing services to taxonomists for standard genome sequencing and annotation.</title>
        <authorList>
            <consortium name="The Broad Institute Genomics Platform"/>
            <consortium name="The Broad Institute Genome Sequencing Center for Infectious Disease"/>
            <person name="Wu L."/>
            <person name="Ma J."/>
        </authorList>
    </citation>
    <scope>NUCLEOTIDE SEQUENCE [LARGE SCALE GENOMIC DNA]</scope>
    <source>
        <strain evidence="5">CGMCC 1.16444</strain>
    </source>
</reference>
<dbReference type="GO" id="GO:0016746">
    <property type="term" value="F:acyltransferase activity"/>
    <property type="evidence" value="ECO:0007669"/>
    <property type="project" value="UniProtKB-KW"/>
</dbReference>
<evidence type="ECO:0000256" key="2">
    <source>
        <dbReference type="ARBA" id="ARBA00023315"/>
    </source>
</evidence>
<evidence type="ECO:0000313" key="5">
    <source>
        <dbReference type="Proteomes" id="UP001595796"/>
    </source>
</evidence>
<dbReference type="PANTHER" id="PTHR43800:SF1">
    <property type="entry name" value="PEPTIDYL-LYSINE N-ACETYLTRANSFERASE YJAB"/>
    <property type="match status" value="1"/>
</dbReference>
<proteinExistence type="predicted"/>
<dbReference type="EC" id="2.3.1.-" evidence="4"/>
<evidence type="ECO:0000259" key="3">
    <source>
        <dbReference type="PROSITE" id="PS51186"/>
    </source>
</evidence>
<keyword evidence="1 4" id="KW-0808">Transferase</keyword>
<accession>A0ABV9YXQ8</accession>
<dbReference type="PROSITE" id="PS51186">
    <property type="entry name" value="GNAT"/>
    <property type="match status" value="1"/>
</dbReference>
<keyword evidence="2 4" id="KW-0012">Acyltransferase</keyword>
<dbReference type="RefSeq" id="WP_114958450.1">
    <property type="nucleotide sequence ID" value="NZ_JBHSJF010000005.1"/>
</dbReference>